<evidence type="ECO:0000313" key="4">
    <source>
        <dbReference type="Proteomes" id="UP000198967"/>
    </source>
</evidence>
<keyword evidence="4" id="KW-1185">Reference proteome</keyword>
<dbReference type="Pfam" id="PF00248">
    <property type="entry name" value="Aldo_ket_red"/>
    <property type="match status" value="1"/>
</dbReference>
<dbReference type="PANTHER" id="PTHR43364:SF4">
    <property type="entry name" value="NAD(P)-LINKED OXIDOREDUCTASE SUPERFAMILY PROTEIN"/>
    <property type="match status" value="1"/>
</dbReference>
<dbReference type="GO" id="GO:0005829">
    <property type="term" value="C:cytosol"/>
    <property type="evidence" value="ECO:0007669"/>
    <property type="project" value="TreeGrafter"/>
</dbReference>
<dbReference type="InterPro" id="IPR050523">
    <property type="entry name" value="AKR_Detox_Biosynth"/>
</dbReference>
<sequence>MSPLTLGAMLFGSSMRTPDGATVPSPDGAKEGVRTIHAALDAGINVIDTADAYAGGESEELIGRALKGRRDDVLIATKAHVSMGDDPNMRGNSRRWIVRACEASLRRLGTDYIDLYQMHRPDPVCDIDETLGVLSDLVHAGKIRYIGGSGYTGSAIVEAQWTAERRCRERFVSEQAPFSMIVRGIEADVLPTCRRHRMGVLAYAPLAHGWLSGRLRSAQQDPTSRRVAAISSTQAAKPSNAPKTAAVDALAALADEIGVPLAQLAVAWSANHPAVSSVIVGVRSVEQLEGLLPAMEVTLDDGVLDRIDEIVSPGTTVDPNDSGDAWLYGRLVRRDVSVNRRATAPGGLPERG</sequence>
<dbReference type="GO" id="GO:0016491">
    <property type="term" value="F:oxidoreductase activity"/>
    <property type="evidence" value="ECO:0007669"/>
    <property type="project" value="UniProtKB-KW"/>
</dbReference>
<protein>
    <submittedName>
        <fullName evidence="3">Predicted oxidoreductase</fullName>
    </submittedName>
</protein>
<evidence type="ECO:0000259" key="2">
    <source>
        <dbReference type="Pfam" id="PF00248"/>
    </source>
</evidence>
<organism evidence="3 4">
    <name type="scientific">Pseudonocardia oroxyli</name>
    <dbReference type="NCBI Taxonomy" id="366584"/>
    <lineage>
        <taxon>Bacteria</taxon>
        <taxon>Bacillati</taxon>
        <taxon>Actinomycetota</taxon>
        <taxon>Actinomycetes</taxon>
        <taxon>Pseudonocardiales</taxon>
        <taxon>Pseudonocardiaceae</taxon>
        <taxon>Pseudonocardia</taxon>
    </lineage>
</organism>
<gene>
    <name evidence="3" type="ORF">SAMN05216377_11147</name>
</gene>
<dbReference type="InterPro" id="IPR036812">
    <property type="entry name" value="NAD(P)_OxRdtase_dom_sf"/>
</dbReference>
<evidence type="ECO:0000256" key="1">
    <source>
        <dbReference type="ARBA" id="ARBA00023002"/>
    </source>
</evidence>
<dbReference type="Proteomes" id="UP000198967">
    <property type="component" value="Unassembled WGS sequence"/>
</dbReference>
<dbReference type="InterPro" id="IPR020471">
    <property type="entry name" value="AKR"/>
</dbReference>
<dbReference type="InterPro" id="IPR023210">
    <property type="entry name" value="NADP_OxRdtase_dom"/>
</dbReference>
<feature type="domain" description="NADP-dependent oxidoreductase" evidence="2">
    <location>
        <begin position="5"/>
        <end position="311"/>
    </location>
</feature>
<dbReference type="Gene3D" id="3.20.20.100">
    <property type="entry name" value="NADP-dependent oxidoreductase domain"/>
    <property type="match status" value="1"/>
</dbReference>
<dbReference type="AlphaFoldDB" id="A0A1G7TJ13"/>
<dbReference type="SUPFAM" id="SSF51430">
    <property type="entry name" value="NAD(P)-linked oxidoreductase"/>
    <property type="match status" value="1"/>
</dbReference>
<keyword evidence="1" id="KW-0560">Oxidoreductase</keyword>
<reference evidence="3 4" key="1">
    <citation type="submission" date="2016-10" db="EMBL/GenBank/DDBJ databases">
        <authorList>
            <person name="de Groot N.N."/>
        </authorList>
    </citation>
    <scope>NUCLEOTIDE SEQUENCE [LARGE SCALE GENOMIC DNA]</scope>
    <source>
        <strain evidence="3 4">CGMCC 4.3143</strain>
    </source>
</reference>
<dbReference type="PRINTS" id="PR00069">
    <property type="entry name" value="ALDKETRDTASE"/>
</dbReference>
<dbReference type="STRING" id="366584.SAMN05216377_11147"/>
<dbReference type="FunFam" id="3.20.20.100:FF:000004">
    <property type="entry name" value="Oxidoreductase, aldo/keto reductase"/>
    <property type="match status" value="1"/>
</dbReference>
<proteinExistence type="predicted"/>
<name>A0A1G7TJ13_PSEOR</name>
<dbReference type="PANTHER" id="PTHR43364">
    <property type="entry name" value="NADH-SPECIFIC METHYLGLYOXAL REDUCTASE-RELATED"/>
    <property type="match status" value="1"/>
</dbReference>
<accession>A0A1G7TJ13</accession>
<dbReference type="EMBL" id="FNBE01000011">
    <property type="protein sequence ID" value="SDG35326.1"/>
    <property type="molecule type" value="Genomic_DNA"/>
</dbReference>
<evidence type="ECO:0000313" key="3">
    <source>
        <dbReference type="EMBL" id="SDG35326.1"/>
    </source>
</evidence>